<name>A0A4R6V247_9PSEU</name>
<dbReference type="InterPro" id="IPR018763">
    <property type="entry name" value="DUF2334"/>
</dbReference>
<dbReference type="AlphaFoldDB" id="A0A4R6V247"/>
<feature type="compositionally biased region" description="Basic and acidic residues" evidence="1">
    <location>
        <begin position="221"/>
        <end position="232"/>
    </location>
</feature>
<dbReference type="InterPro" id="IPR011330">
    <property type="entry name" value="Glyco_hydro/deAcase_b/a-brl"/>
</dbReference>
<evidence type="ECO:0000313" key="3">
    <source>
        <dbReference type="Proteomes" id="UP000295705"/>
    </source>
</evidence>
<evidence type="ECO:0000313" key="2">
    <source>
        <dbReference type="EMBL" id="TDQ52683.1"/>
    </source>
</evidence>
<protein>
    <recommendedName>
        <fullName evidence="4">DUF2334 domain-containing protein</fullName>
    </recommendedName>
</protein>
<dbReference type="OrthoDB" id="5242819at2"/>
<evidence type="ECO:0000256" key="1">
    <source>
        <dbReference type="SAM" id="MobiDB-lite"/>
    </source>
</evidence>
<keyword evidence="3" id="KW-1185">Reference proteome</keyword>
<dbReference type="SUPFAM" id="SSF88713">
    <property type="entry name" value="Glycoside hydrolase/deacetylase"/>
    <property type="match status" value="1"/>
</dbReference>
<dbReference type="Proteomes" id="UP000295705">
    <property type="component" value="Unassembled WGS sequence"/>
</dbReference>
<dbReference type="GO" id="GO:0005975">
    <property type="term" value="P:carbohydrate metabolic process"/>
    <property type="evidence" value="ECO:0007669"/>
    <property type="project" value="InterPro"/>
</dbReference>
<dbReference type="Pfam" id="PF10096">
    <property type="entry name" value="DUF2334"/>
    <property type="match status" value="1"/>
</dbReference>
<accession>A0A4R6V247</accession>
<comment type="caution">
    <text evidence="2">The sequence shown here is derived from an EMBL/GenBank/DDBJ whole genome shotgun (WGS) entry which is preliminary data.</text>
</comment>
<gene>
    <name evidence="2" type="ORF">EV188_10759</name>
</gene>
<reference evidence="2 3" key="1">
    <citation type="submission" date="2019-03" db="EMBL/GenBank/DDBJ databases">
        <title>Genomic Encyclopedia of Type Strains, Phase IV (KMG-IV): sequencing the most valuable type-strain genomes for metagenomic binning, comparative biology and taxonomic classification.</title>
        <authorList>
            <person name="Goeker M."/>
        </authorList>
    </citation>
    <scope>NUCLEOTIDE SEQUENCE [LARGE SCALE GENOMIC DNA]</scope>
    <source>
        <strain evidence="2 3">DSM 45775</strain>
    </source>
</reference>
<proteinExistence type="predicted"/>
<evidence type="ECO:0008006" key="4">
    <source>
        <dbReference type="Google" id="ProtNLM"/>
    </source>
</evidence>
<organism evidence="2 3">
    <name type="scientific">Actinomycetospora succinea</name>
    <dbReference type="NCBI Taxonomy" id="663603"/>
    <lineage>
        <taxon>Bacteria</taxon>
        <taxon>Bacillati</taxon>
        <taxon>Actinomycetota</taxon>
        <taxon>Actinomycetes</taxon>
        <taxon>Pseudonocardiales</taxon>
        <taxon>Pseudonocardiaceae</taxon>
        <taxon>Actinomycetospora</taxon>
    </lineage>
</organism>
<dbReference type="EMBL" id="SNYO01000007">
    <property type="protein sequence ID" value="TDQ52683.1"/>
    <property type="molecule type" value="Genomic_DNA"/>
</dbReference>
<feature type="region of interest" description="Disordered" evidence="1">
    <location>
        <begin position="205"/>
        <end position="232"/>
    </location>
</feature>
<sequence length="232" mass="24062">MGHVTTRLIVSVSGLQPGAPLDAAVALADALDARRVPATWLVGPRPHPEVAAWATARRRVGDAALLHGTRPDVESGRPYRRLPAHEAGLRLTAALRSRDALGLAVDGFAAPGWAVSPGTRAALAAADLGLLVDDAGVHRLGADGAVTRSWRGPVVGSEPRRAESLRPARRRVESDLVHLALPVGVPLSTAEALVDAALAGGATPLGAGELVPRRGPRRPRLAGDPEHWSITA</sequence>